<feature type="domain" description="Acyl-CoA oxidase/dehydrogenase middle" evidence="8">
    <location>
        <begin position="131"/>
        <end position="227"/>
    </location>
</feature>
<dbReference type="InterPro" id="IPR006089">
    <property type="entry name" value="Acyl-CoA_DH_CS"/>
</dbReference>
<dbReference type="RefSeq" id="WP_028285802.1">
    <property type="nucleotide sequence ID" value="NZ_BMLF01000001.1"/>
</dbReference>
<dbReference type="InterPro" id="IPR052161">
    <property type="entry name" value="Mycobact_Acyl-CoA_DH"/>
</dbReference>
<feature type="domain" description="Acyl-CoA dehydrogenase/oxidase N-terminal" evidence="9">
    <location>
        <begin position="15"/>
        <end position="127"/>
    </location>
</feature>
<reference evidence="10" key="2">
    <citation type="submission" date="2020-09" db="EMBL/GenBank/DDBJ databases">
        <authorList>
            <person name="Sun Q."/>
            <person name="Zhou Y."/>
        </authorList>
    </citation>
    <scope>NUCLEOTIDE SEQUENCE</scope>
    <source>
        <strain evidence="10">CGMCC 1.6293</strain>
    </source>
</reference>
<keyword evidence="3 6" id="KW-0285">Flavoprotein</keyword>
<protein>
    <submittedName>
        <fullName evidence="10">Acyl-CoA dehydrogenase</fullName>
    </submittedName>
</protein>
<evidence type="ECO:0000256" key="1">
    <source>
        <dbReference type="ARBA" id="ARBA00001974"/>
    </source>
</evidence>
<evidence type="ECO:0000256" key="3">
    <source>
        <dbReference type="ARBA" id="ARBA00022630"/>
    </source>
</evidence>
<accession>A0A917SNA6</accession>
<comment type="caution">
    <text evidence="10">The sequence shown here is derived from an EMBL/GenBank/DDBJ whole genome shotgun (WGS) entry which is preliminary data.</text>
</comment>
<dbReference type="AlphaFoldDB" id="A0A917SNA6"/>
<organism evidence="10 11">
    <name type="scientific">Pseudooceanicola nanhaiensis</name>
    <dbReference type="NCBI Taxonomy" id="375761"/>
    <lineage>
        <taxon>Bacteria</taxon>
        <taxon>Pseudomonadati</taxon>
        <taxon>Pseudomonadota</taxon>
        <taxon>Alphaproteobacteria</taxon>
        <taxon>Rhodobacterales</taxon>
        <taxon>Paracoccaceae</taxon>
        <taxon>Pseudooceanicola</taxon>
    </lineage>
</organism>
<reference evidence="10" key="1">
    <citation type="journal article" date="2014" name="Int. J. Syst. Evol. Microbiol.">
        <title>Complete genome sequence of Corynebacterium casei LMG S-19264T (=DSM 44701T), isolated from a smear-ripened cheese.</title>
        <authorList>
            <consortium name="US DOE Joint Genome Institute (JGI-PGF)"/>
            <person name="Walter F."/>
            <person name="Albersmeier A."/>
            <person name="Kalinowski J."/>
            <person name="Ruckert C."/>
        </authorList>
    </citation>
    <scope>NUCLEOTIDE SEQUENCE</scope>
    <source>
        <strain evidence="10">CGMCC 1.6293</strain>
    </source>
</reference>
<dbReference type="InterPro" id="IPR006091">
    <property type="entry name" value="Acyl-CoA_Oxase/DH_mid-dom"/>
</dbReference>
<dbReference type="Gene3D" id="2.40.110.10">
    <property type="entry name" value="Butyryl-CoA Dehydrogenase, subunit A, domain 2"/>
    <property type="match status" value="1"/>
</dbReference>
<dbReference type="Gene3D" id="1.20.140.10">
    <property type="entry name" value="Butyryl-CoA Dehydrogenase, subunit A, domain 3"/>
    <property type="match status" value="1"/>
</dbReference>
<evidence type="ECO:0000259" key="8">
    <source>
        <dbReference type="Pfam" id="PF02770"/>
    </source>
</evidence>
<dbReference type="GO" id="GO:0005886">
    <property type="term" value="C:plasma membrane"/>
    <property type="evidence" value="ECO:0007669"/>
    <property type="project" value="TreeGrafter"/>
</dbReference>
<dbReference type="InterPro" id="IPR013786">
    <property type="entry name" value="AcylCoA_DH/ox_N"/>
</dbReference>
<gene>
    <name evidence="10" type="ORF">GCM10011534_09040</name>
</gene>
<evidence type="ECO:0000256" key="6">
    <source>
        <dbReference type="RuleBase" id="RU362125"/>
    </source>
</evidence>
<evidence type="ECO:0000256" key="4">
    <source>
        <dbReference type="ARBA" id="ARBA00022827"/>
    </source>
</evidence>
<dbReference type="SUPFAM" id="SSF56645">
    <property type="entry name" value="Acyl-CoA dehydrogenase NM domain-like"/>
    <property type="match status" value="1"/>
</dbReference>
<dbReference type="EMBL" id="BMLF01000001">
    <property type="protein sequence ID" value="GGL89096.1"/>
    <property type="molecule type" value="Genomic_DNA"/>
</dbReference>
<dbReference type="InterPro" id="IPR037069">
    <property type="entry name" value="AcylCoA_DH/ox_N_sf"/>
</dbReference>
<dbReference type="InterPro" id="IPR009100">
    <property type="entry name" value="AcylCoA_DH/oxidase_NM_dom_sf"/>
</dbReference>
<dbReference type="SUPFAM" id="SSF47203">
    <property type="entry name" value="Acyl-CoA dehydrogenase C-terminal domain-like"/>
    <property type="match status" value="1"/>
</dbReference>
<evidence type="ECO:0000313" key="10">
    <source>
        <dbReference type="EMBL" id="GGL89096.1"/>
    </source>
</evidence>
<dbReference type="InterPro" id="IPR009075">
    <property type="entry name" value="AcylCo_DH/oxidase_C"/>
</dbReference>
<dbReference type="Gene3D" id="1.10.540.10">
    <property type="entry name" value="Acyl-CoA dehydrogenase/oxidase, N-terminal domain"/>
    <property type="match status" value="1"/>
</dbReference>
<keyword evidence="11" id="KW-1185">Reference proteome</keyword>
<dbReference type="PANTHER" id="PTHR43292:SF4">
    <property type="entry name" value="ACYL-COA DEHYDROGENASE FADE34"/>
    <property type="match status" value="1"/>
</dbReference>
<dbReference type="PROSITE" id="PS00072">
    <property type="entry name" value="ACYL_COA_DH_1"/>
    <property type="match status" value="1"/>
</dbReference>
<dbReference type="GO" id="GO:0003995">
    <property type="term" value="F:acyl-CoA dehydrogenase activity"/>
    <property type="evidence" value="ECO:0007669"/>
    <property type="project" value="InterPro"/>
</dbReference>
<comment type="similarity">
    <text evidence="2 6">Belongs to the acyl-CoA dehydrogenase family.</text>
</comment>
<comment type="cofactor">
    <cofactor evidence="1 6">
        <name>FAD</name>
        <dbReference type="ChEBI" id="CHEBI:57692"/>
    </cofactor>
</comment>
<dbReference type="GO" id="GO:0050660">
    <property type="term" value="F:flavin adenine dinucleotide binding"/>
    <property type="evidence" value="ECO:0007669"/>
    <property type="project" value="InterPro"/>
</dbReference>
<evidence type="ECO:0000256" key="5">
    <source>
        <dbReference type="ARBA" id="ARBA00023002"/>
    </source>
</evidence>
<evidence type="ECO:0000259" key="7">
    <source>
        <dbReference type="Pfam" id="PF00441"/>
    </source>
</evidence>
<dbReference type="InterPro" id="IPR046373">
    <property type="entry name" value="Acyl-CoA_Oxase/DH_mid-dom_sf"/>
</dbReference>
<dbReference type="InterPro" id="IPR036250">
    <property type="entry name" value="AcylCo_DH-like_C"/>
</dbReference>
<keyword evidence="4 6" id="KW-0274">FAD</keyword>
<dbReference type="Proteomes" id="UP000649829">
    <property type="component" value="Unassembled WGS sequence"/>
</dbReference>
<proteinExistence type="inferred from homology"/>
<evidence type="ECO:0000256" key="2">
    <source>
        <dbReference type="ARBA" id="ARBA00009347"/>
    </source>
</evidence>
<dbReference type="Pfam" id="PF02770">
    <property type="entry name" value="Acyl-CoA_dh_M"/>
    <property type="match status" value="1"/>
</dbReference>
<dbReference type="PANTHER" id="PTHR43292">
    <property type="entry name" value="ACYL-COA DEHYDROGENASE"/>
    <property type="match status" value="1"/>
</dbReference>
<evidence type="ECO:0000259" key="9">
    <source>
        <dbReference type="Pfam" id="PF02771"/>
    </source>
</evidence>
<evidence type="ECO:0000313" key="11">
    <source>
        <dbReference type="Proteomes" id="UP000649829"/>
    </source>
</evidence>
<dbReference type="Pfam" id="PF00441">
    <property type="entry name" value="Acyl-CoA_dh_1"/>
    <property type="match status" value="1"/>
</dbReference>
<name>A0A917SNA6_9RHOB</name>
<sequence>MNVALRFDPVRLPDHCQDLRQEVRDFLREQVVQGVYDPTARSHGYEDICRFAKAVSERGWIGMAWPREYGGQERSFLERYVVSEEMLVARAPTRRYFVADRQSGPTLIRYASEPIKQRVLPQIIAGEAMFCIGMSEPNSGSDLFAAQAKATKVDGGWRLNGAKIWTTGAQHADYMIGLFRTSQPTRENRRHGLTSFLVDMHADGIKVSPIEMINGVMEFNEVLFDDVFLPDENVIGEIDGAWKQATSELAYERSGPERFLETFGAMRAFLTAVEGTDDTRLQEGLGRLIAQLHTMRRMSVSVAGMLEAGREPVTEASIVKDLGTVWDQALPKELRTLISLMDYDQYDVQAYRERMDFYTRMAPKLTIQGGTTEILRGIVARGLGLR</sequence>
<keyword evidence="5 6" id="KW-0560">Oxidoreductase</keyword>
<dbReference type="Pfam" id="PF02771">
    <property type="entry name" value="Acyl-CoA_dh_N"/>
    <property type="match status" value="1"/>
</dbReference>
<feature type="domain" description="Acyl-CoA dehydrogenase/oxidase C-terminal" evidence="7">
    <location>
        <begin position="277"/>
        <end position="383"/>
    </location>
</feature>